<dbReference type="RefSeq" id="WP_170164267.1">
    <property type="nucleotide sequence ID" value="NZ_RJVG01000003.1"/>
</dbReference>
<sequence length="303" mass="32754">METILSLLKTILEQGFIYGILALGIYITYEILDYPDLSVDGTFPLGAAITVAFILNGVDPWIAIIISFLGGALAGLATGIFHVVFGIKDLLSGILTMTALYSINLKIAGRANVPITNETRIFNSGITEYIPESLANYKTLIIIFICVIIIKKLLDLYLKTKSGLLLRATGDNPGMVTLLAKNHGYMKIIGLMICNGLAAVGGSILAQQQRYFDSTMGTGMLVMGLASVIIGRSIFKKSKFMKATTMVLIGSVIYKTCLAVAIYYGVNPNDLKLLMTILFLIVLISNDAIGKGGFKKYVRASKN</sequence>
<name>A0A3N1XRJ8_9FIRM</name>
<evidence type="ECO:0000313" key="8">
    <source>
        <dbReference type="Proteomes" id="UP000273083"/>
    </source>
</evidence>
<keyword evidence="5 6" id="KW-0472">Membrane</keyword>
<evidence type="ECO:0000256" key="2">
    <source>
        <dbReference type="ARBA" id="ARBA00022475"/>
    </source>
</evidence>
<evidence type="ECO:0000313" key="7">
    <source>
        <dbReference type="EMBL" id="ROR29300.1"/>
    </source>
</evidence>
<proteinExistence type="predicted"/>
<evidence type="ECO:0000256" key="6">
    <source>
        <dbReference type="SAM" id="Phobius"/>
    </source>
</evidence>
<accession>A0A3N1XRJ8</accession>
<comment type="caution">
    <text evidence="7">The sequence shown here is derived from an EMBL/GenBank/DDBJ whole genome shotgun (WGS) entry which is preliminary data.</text>
</comment>
<dbReference type="Proteomes" id="UP000273083">
    <property type="component" value="Unassembled WGS sequence"/>
</dbReference>
<evidence type="ECO:0000256" key="1">
    <source>
        <dbReference type="ARBA" id="ARBA00004651"/>
    </source>
</evidence>
<feature type="transmembrane region" description="Helical" evidence="6">
    <location>
        <begin position="218"/>
        <end position="235"/>
    </location>
</feature>
<keyword evidence="4 6" id="KW-1133">Transmembrane helix</keyword>
<feature type="transmembrane region" description="Helical" evidence="6">
    <location>
        <begin position="12"/>
        <end position="29"/>
    </location>
</feature>
<dbReference type="EMBL" id="RJVG01000003">
    <property type="protein sequence ID" value="ROR29300.1"/>
    <property type="molecule type" value="Genomic_DNA"/>
</dbReference>
<feature type="transmembrane region" description="Helical" evidence="6">
    <location>
        <begin position="41"/>
        <end position="58"/>
    </location>
</feature>
<keyword evidence="2" id="KW-1003">Cell membrane</keyword>
<feature type="transmembrane region" description="Helical" evidence="6">
    <location>
        <begin position="65"/>
        <end position="87"/>
    </location>
</feature>
<organism evidence="7 8">
    <name type="scientific">Mobilisporobacter senegalensis</name>
    <dbReference type="NCBI Taxonomy" id="1329262"/>
    <lineage>
        <taxon>Bacteria</taxon>
        <taxon>Bacillati</taxon>
        <taxon>Bacillota</taxon>
        <taxon>Clostridia</taxon>
        <taxon>Lachnospirales</taxon>
        <taxon>Lachnospiraceae</taxon>
        <taxon>Mobilisporobacter</taxon>
    </lineage>
</organism>
<feature type="transmembrane region" description="Helical" evidence="6">
    <location>
        <begin position="188"/>
        <end position="206"/>
    </location>
</feature>
<evidence type="ECO:0000256" key="3">
    <source>
        <dbReference type="ARBA" id="ARBA00022692"/>
    </source>
</evidence>
<keyword evidence="3 6" id="KW-0812">Transmembrane</keyword>
<dbReference type="AlphaFoldDB" id="A0A3N1XRJ8"/>
<reference evidence="7 8" key="1">
    <citation type="submission" date="2018-11" db="EMBL/GenBank/DDBJ databases">
        <title>Genomic Encyclopedia of Type Strains, Phase IV (KMG-IV): sequencing the most valuable type-strain genomes for metagenomic binning, comparative biology and taxonomic classification.</title>
        <authorList>
            <person name="Goeker M."/>
        </authorList>
    </citation>
    <scope>NUCLEOTIDE SEQUENCE [LARGE SCALE GENOMIC DNA]</scope>
    <source>
        <strain evidence="7 8">DSM 26537</strain>
    </source>
</reference>
<dbReference type="Pfam" id="PF02653">
    <property type="entry name" value="BPD_transp_2"/>
    <property type="match status" value="1"/>
</dbReference>
<evidence type="ECO:0000256" key="4">
    <source>
        <dbReference type="ARBA" id="ARBA00022989"/>
    </source>
</evidence>
<dbReference type="GO" id="GO:0022857">
    <property type="term" value="F:transmembrane transporter activity"/>
    <property type="evidence" value="ECO:0007669"/>
    <property type="project" value="InterPro"/>
</dbReference>
<comment type="subcellular location">
    <subcellularLocation>
        <location evidence="1">Cell membrane</location>
        <topology evidence="1">Multi-pass membrane protein</topology>
    </subcellularLocation>
</comment>
<feature type="transmembrane region" description="Helical" evidence="6">
    <location>
        <begin position="247"/>
        <end position="265"/>
    </location>
</feature>
<protein>
    <submittedName>
        <fullName evidence="7">Putative ABC transport system permease protein</fullName>
    </submittedName>
</protein>
<dbReference type="CDD" id="cd06574">
    <property type="entry name" value="TM_PBP1_branched-chain-AA_like"/>
    <property type="match status" value="1"/>
</dbReference>
<gene>
    <name evidence="7" type="ORF">EDD66_103236</name>
</gene>
<evidence type="ECO:0000256" key="5">
    <source>
        <dbReference type="ARBA" id="ARBA00023136"/>
    </source>
</evidence>
<feature type="transmembrane region" description="Helical" evidence="6">
    <location>
        <begin position="271"/>
        <end position="289"/>
    </location>
</feature>
<dbReference type="InterPro" id="IPR001851">
    <property type="entry name" value="ABC_transp_permease"/>
</dbReference>
<feature type="transmembrane region" description="Helical" evidence="6">
    <location>
        <begin position="139"/>
        <end position="158"/>
    </location>
</feature>
<dbReference type="PANTHER" id="PTHR32196">
    <property type="entry name" value="ABC TRANSPORTER PERMEASE PROTEIN YPHD-RELATED-RELATED"/>
    <property type="match status" value="1"/>
</dbReference>
<dbReference type="PANTHER" id="PTHR32196:SF69">
    <property type="entry name" value="BRANCHED-CHAIN AMINO ACID TRANSPORT SYSTEM, PERMEASE PROTEIN"/>
    <property type="match status" value="1"/>
</dbReference>
<dbReference type="GO" id="GO:0005886">
    <property type="term" value="C:plasma membrane"/>
    <property type="evidence" value="ECO:0007669"/>
    <property type="project" value="UniProtKB-SubCell"/>
</dbReference>
<keyword evidence="8" id="KW-1185">Reference proteome</keyword>